<dbReference type="PANTHER" id="PTHR43116">
    <property type="entry name" value="PEPTIDE CHAIN RELEASE FACTOR 2"/>
    <property type="match status" value="1"/>
</dbReference>
<evidence type="ECO:0000313" key="8">
    <source>
        <dbReference type="EMBL" id="BFO76735.1"/>
    </source>
</evidence>
<comment type="subcellular location">
    <subcellularLocation>
        <location evidence="5">Cytoplasm</location>
    </subcellularLocation>
</comment>
<keyword evidence="4 5" id="KW-0648">Protein biosynthesis</keyword>
<comment type="similarity">
    <text evidence="1 5">Belongs to the prokaryotic/mitochondrial release factor family.</text>
</comment>
<dbReference type="Gene3D" id="3.30.70.1660">
    <property type="match status" value="1"/>
</dbReference>
<dbReference type="InterPro" id="IPR004374">
    <property type="entry name" value="PrfB"/>
</dbReference>
<reference evidence="8" key="1">
    <citation type="submission" date="2024-07" db="EMBL/GenBank/DDBJ databases">
        <title>Complete genome sequence of Prevotella sp. YM-2024 GTC17259.</title>
        <authorList>
            <person name="Hayashi M."/>
            <person name="Muto Y."/>
            <person name="Tanaka K."/>
            <person name="Niwa H."/>
        </authorList>
    </citation>
    <scope>NUCLEOTIDE SEQUENCE</scope>
    <source>
        <strain evidence="8">GTC17259</strain>
    </source>
</reference>
<accession>A0AB33J4G0</accession>
<evidence type="ECO:0000256" key="5">
    <source>
        <dbReference type="HAMAP-Rule" id="MF_00094"/>
    </source>
</evidence>
<dbReference type="Gene3D" id="1.20.58.410">
    <property type="entry name" value="Release factor"/>
    <property type="match status" value="1"/>
</dbReference>
<dbReference type="NCBIfam" id="TIGR00020">
    <property type="entry name" value="prfB"/>
    <property type="match status" value="1"/>
</dbReference>
<dbReference type="FunFam" id="3.30.160.20:FF:000040">
    <property type="entry name" value="Peptide chain release factor 2"/>
    <property type="match status" value="1"/>
</dbReference>
<evidence type="ECO:0000256" key="6">
    <source>
        <dbReference type="NCBIfam" id="TIGR00020"/>
    </source>
</evidence>
<evidence type="ECO:0000256" key="1">
    <source>
        <dbReference type="ARBA" id="ARBA00010835"/>
    </source>
</evidence>
<dbReference type="Pfam" id="PF00472">
    <property type="entry name" value="RF-1"/>
    <property type="match status" value="1"/>
</dbReference>
<keyword evidence="3 5" id="KW-0963">Cytoplasm</keyword>
<evidence type="ECO:0000256" key="2">
    <source>
        <dbReference type="ARBA" id="ARBA00022481"/>
    </source>
</evidence>
<dbReference type="HAMAP" id="MF_00094">
    <property type="entry name" value="Rel_fac_2"/>
    <property type="match status" value="1"/>
</dbReference>
<feature type="domain" description="Prokaryotic-type class I peptide chain release factors" evidence="7">
    <location>
        <begin position="240"/>
        <end position="256"/>
    </location>
</feature>
<dbReference type="InterPro" id="IPR045853">
    <property type="entry name" value="Pep_chain_release_fac_I_sf"/>
</dbReference>
<dbReference type="EMBL" id="AP035787">
    <property type="protein sequence ID" value="BFO76735.1"/>
    <property type="molecule type" value="Genomic_DNA"/>
</dbReference>
<evidence type="ECO:0000256" key="4">
    <source>
        <dbReference type="ARBA" id="ARBA00022917"/>
    </source>
</evidence>
<organism evidence="8">
    <name type="scientific">Prevotella sp. GTC17259</name>
    <dbReference type="NCBI Taxonomy" id="3236795"/>
    <lineage>
        <taxon>Bacteria</taxon>
        <taxon>Pseudomonadati</taxon>
        <taxon>Bacteroidota</taxon>
        <taxon>Bacteroidia</taxon>
        <taxon>Bacteroidales</taxon>
        <taxon>Prevotellaceae</taxon>
        <taxon>Prevotella</taxon>
    </lineage>
</organism>
<dbReference type="PANTHER" id="PTHR43116:SF3">
    <property type="entry name" value="CLASS I PEPTIDE CHAIN RELEASE FACTOR"/>
    <property type="match status" value="1"/>
</dbReference>
<feature type="modified residue" description="N5-methylglutamine" evidence="5">
    <location>
        <position position="247"/>
    </location>
</feature>
<dbReference type="Gene3D" id="3.30.160.20">
    <property type="match status" value="1"/>
</dbReference>
<dbReference type="InterPro" id="IPR005139">
    <property type="entry name" value="PCRF"/>
</dbReference>
<dbReference type="InterPro" id="IPR000352">
    <property type="entry name" value="Pep_chain_release_fac_I"/>
</dbReference>
<proteinExistence type="inferred from homology"/>
<dbReference type="GO" id="GO:0005737">
    <property type="term" value="C:cytoplasm"/>
    <property type="evidence" value="ECO:0007669"/>
    <property type="project" value="UniProtKB-SubCell"/>
</dbReference>
<dbReference type="SMART" id="SM00937">
    <property type="entry name" value="PCRF"/>
    <property type="match status" value="1"/>
</dbReference>
<gene>
    <name evidence="5 8" type="primary">prfB</name>
    <name evidence="8" type="ORF">GTC17259_17850</name>
</gene>
<comment type="function">
    <text evidence="5">Peptide chain release factor 2 directs the termination of translation in response to the peptide chain termination codons UGA and UAA.</text>
</comment>
<evidence type="ECO:0000256" key="3">
    <source>
        <dbReference type="ARBA" id="ARBA00022490"/>
    </source>
</evidence>
<dbReference type="GO" id="GO:0016149">
    <property type="term" value="F:translation release factor activity, codon specific"/>
    <property type="evidence" value="ECO:0007669"/>
    <property type="project" value="UniProtKB-UniRule"/>
</dbReference>
<sequence length="372" mass="43234">MITSDQLKNVMERADALHRYLNIDQKKVEFEEEQLRTQAPDFWEDAQRAQEQMKKVKSIEKWLKDYKQVRELTDELQLAFDFFRDEMVTEQEVDSLYAKVTECIEALELKNMLRQEEDPMDCVMKINSGAGGTESQDWASMLMRMYMRWAEAHGYSVTISNLQDGDEAGIKSVTMKIEGGEYAYGYLKSENGVHRLVRVSPFNAQGKRMTSFASVFVTPLVDDTIEVFVDPARLSWDTFRSGGAGGQNVNKVESGVRLRYQYEDPDTGEQEEILIENTETRDQPKNKAKAMQLLKSQLYDRAMKRRLEAQAKIEAGKKKIEWGSQIRSYVFDDRRVKDHRTNYQTNDVDSVMNGKLDDFIKAYLMEYPEEEQ</sequence>
<keyword evidence="2 5" id="KW-0488">Methylation</keyword>
<dbReference type="AlphaFoldDB" id="A0AB33J4G0"/>
<name>A0AB33J4G0_9BACT</name>
<evidence type="ECO:0000259" key="7">
    <source>
        <dbReference type="PROSITE" id="PS00745"/>
    </source>
</evidence>
<dbReference type="Pfam" id="PF03462">
    <property type="entry name" value="PCRF"/>
    <property type="match status" value="1"/>
</dbReference>
<dbReference type="PROSITE" id="PS00745">
    <property type="entry name" value="RF_PROK_I"/>
    <property type="match status" value="1"/>
</dbReference>
<dbReference type="SUPFAM" id="SSF75620">
    <property type="entry name" value="Release factor"/>
    <property type="match status" value="1"/>
</dbReference>
<protein>
    <recommendedName>
        <fullName evidence="5 6">Peptide chain release factor 2</fullName>
        <shortName evidence="5">RF-2</shortName>
    </recommendedName>
</protein>
<comment type="PTM">
    <text evidence="5">Methylated by PrmC. Methylation increases the termination efficiency of RF2.</text>
</comment>